<dbReference type="Proteomes" id="UP000029878">
    <property type="component" value="Unassembled WGS sequence"/>
</dbReference>
<reference evidence="1 2" key="1">
    <citation type="journal article" date="2014" name="Genome Announc.">
        <title>Draft genome sequences of eight enterohepatic helicobacter species isolated from both laboratory and wild rodents.</title>
        <authorList>
            <person name="Sheh A."/>
            <person name="Shen Z."/>
            <person name="Fox J.G."/>
        </authorList>
    </citation>
    <scope>NUCLEOTIDE SEQUENCE [LARGE SCALE GENOMIC DNA]</scope>
    <source>
        <strain evidence="1 2">ATCC 700114</strain>
    </source>
</reference>
<evidence type="ECO:0000313" key="2">
    <source>
        <dbReference type="Proteomes" id="UP000029878"/>
    </source>
</evidence>
<accession>A0A4U8S8T1</accession>
<dbReference type="RefSeq" id="WP_104696487.1">
    <property type="nucleotide sequence ID" value="NZ_FZNG01000025.1"/>
</dbReference>
<sequence length="243" mass="28006">MAKWLTELGKVVRTAIMYAPKVIGLIKEAKDLFSNNKADIDNVAKETYKKGAQNPEENMGVIHALNELKNNVQDRASKIKNEITYFLVNHIKSLKDILEQGQIPTYNIDYAMRESERVIGQIFSTHITQYFSIGNDRFVKILQIPCEEERKEALEHFCNKVLINALKEIVNELDKSLAYMQETFCDILQDKYQIQQSLLQRDAALLRELQSSTIQEKQKKQIAIAEQIACYNAISLILQRLVK</sequence>
<gene>
    <name evidence="1" type="ORF">LS81_008130</name>
</gene>
<name>A0A4U8S8T1_9HELI</name>
<dbReference type="EMBL" id="JRPL02000022">
    <property type="protein sequence ID" value="TLD82349.1"/>
    <property type="molecule type" value="Genomic_DNA"/>
</dbReference>
<organism evidence="1 2">
    <name type="scientific">Helicobacter trogontum</name>
    <dbReference type="NCBI Taxonomy" id="50960"/>
    <lineage>
        <taxon>Bacteria</taxon>
        <taxon>Pseudomonadati</taxon>
        <taxon>Campylobacterota</taxon>
        <taxon>Epsilonproteobacteria</taxon>
        <taxon>Campylobacterales</taxon>
        <taxon>Helicobacteraceae</taxon>
        <taxon>Helicobacter</taxon>
    </lineage>
</organism>
<proteinExistence type="predicted"/>
<protein>
    <submittedName>
        <fullName evidence="1">Uncharacterized protein</fullName>
    </submittedName>
</protein>
<evidence type="ECO:0000313" key="1">
    <source>
        <dbReference type="EMBL" id="TLD82349.1"/>
    </source>
</evidence>
<comment type="caution">
    <text evidence="1">The sequence shown here is derived from an EMBL/GenBank/DDBJ whole genome shotgun (WGS) entry which is preliminary data.</text>
</comment>
<dbReference type="AlphaFoldDB" id="A0A4U8S8T1"/>